<protein>
    <submittedName>
        <fullName evidence="2">Uncharacterized protein</fullName>
    </submittedName>
</protein>
<evidence type="ECO:0000256" key="1">
    <source>
        <dbReference type="SAM" id="MobiDB-lite"/>
    </source>
</evidence>
<dbReference type="EMBL" id="CADCUC010000497">
    <property type="protein sequence ID" value="CAA9351695.1"/>
    <property type="molecule type" value="Genomic_DNA"/>
</dbReference>
<name>A0A6J4MCK5_9HYPH</name>
<reference evidence="2" key="1">
    <citation type="submission" date="2020-02" db="EMBL/GenBank/DDBJ databases">
        <authorList>
            <person name="Meier V. D."/>
        </authorList>
    </citation>
    <scope>NUCLEOTIDE SEQUENCE</scope>
    <source>
        <strain evidence="2">AVDCRST_MAG90</strain>
    </source>
</reference>
<organism evidence="2">
    <name type="scientific">uncultured Microvirga sp</name>
    <dbReference type="NCBI Taxonomy" id="412392"/>
    <lineage>
        <taxon>Bacteria</taxon>
        <taxon>Pseudomonadati</taxon>
        <taxon>Pseudomonadota</taxon>
        <taxon>Alphaproteobacteria</taxon>
        <taxon>Hyphomicrobiales</taxon>
        <taxon>Methylobacteriaceae</taxon>
        <taxon>Microvirga</taxon>
        <taxon>environmental samples</taxon>
    </lineage>
</organism>
<dbReference type="AlphaFoldDB" id="A0A6J4MCK5"/>
<feature type="compositionally biased region" description="Basic residues" evidence="1">
    <location>
        <begin position="67"/>
        <end position="77"/>
    </location>
</feature>
<sequence>RSVMPPTRKATSRKWWPRWQKSSRSPRRRARWRASSARGPRARRGGSAKASTWSRPATTPCSCAQQWRRRSRARGRS</sequence>
<proteinExistence type="predicted"/>
<feature type="non-terminal residue" evidence="2">
    <location>
        <position position="1"/>
    </location>
</feature>
<evidence type="ECO:0000313" key="2">
    <source>
        <dbReference type="EMBL" id="CAA9351695.1"/>
    </source>
</evidence>
<accession>A0A6J4MCK5</accession>
<feature type="non-terminal residue" evidence="2">
    <location>
        <position position="77"/>
    </location>
</feature>
<gene>
    <name evidence="2" type="ORF">AVDCRST_MAG90-2469</name>
</gene>
<feature type="region of interest" description="Disordered" evidence="1">
    <location>
        <begin position="1"/>
        <end position="77"/>
    </location>
</feature>
<feature type="compositionally biased region" description="Polar residues" evidence="1">
    <location>
        <begin position="52"/>
        <end position="65"/>
    </location>
</feature>